<name>A0ACA9MQU6_9GLOM</name>
<feature type="non-terminal residue" evidence="1">
    <location>
        <position position="1"/>
    </location>
</feature>
<comment type="caution">
    <text evidence="1">The sequence shown here is derived from an EMBL/GenBank/DDBJ whole genome shotgun (WGS) entry which is preliminary data.</text>
</comment>
<protein>
    <submittedName>
        <fullName evidence="1">10912_t:CDS:1</fullName>
    </submittedName>
</protein>
<accession>A0ACA9MQU6</accession>
<dbReference type="Proteomes" id="UP000789860">
    <property type="component" value="Unassembled WGS sequence"/>
</dbReference>
<sequence length="77" mass="8938">ELRHRTVRIYKRSKSAMQSGEFNTRHWRIDFDTLGSSGGWENPLMGWTSSGDYVQALRMNFASKEDAMHFAEKQGKL</sequence>
<dbReference type="EMBL" id="CAJVPM010015494">
    <property type="protein sequence ID" value="CAG8608268.1"/>
    <property type="molecule type" value="Genomic_DNA"/>
</dbReference>
<reference evidence="1" key="1">
    <citation type="submission" date="2021-06" db="EMBL/GenBank/DDBJ databases">
        <authorList>
            <person name="Kallberg Y."/>
            <person name="Tangrot J."/>
            <person name="Rosling A."/>
        </authorList>
    </citation>
    <scope>NUCLEOTIDE SEQUENCE</scope>
    <source>
        <strain evidence="1">AU212A</strain>
    </source>
</reference>
<keyword evidence="2" id="KW-1185">Reference proteome</keyword>
<proteinExistence type="predicted"/>
<organism evidence="1 2">
    <name type="scientific">Scutellospora calospora</name>
    <dbReference type="NCBI Taxonomy" id="85575"/>
    <lineage>
        <taxon>Eukaryota</taxon>
        <taxon>Fungi</taxon>
        <taxon>Fungi incertae sedis</taxon>
        <taxon>Mucoromycota</taxon>
        <taxon>Glomeromycotina</taxon>
        <taxon>Glomeromycetes</taxon>
        <taxon>Diversisporales</taxon>
        <taxon>Gigasporaceae</taxon>
        <taxon>Scutellospora</taxon>
    </lineage>
</organism>
<evidence type="ECO:0000313" key="2">
    <source>
        <dbReference type="Proteomes" id="UP000789860"/>
    </source>
</evidence>
<gene>
    <name evidence="1" type="ORF">SCALOS_LOCUS7189</name>
</gene>
<evidence type="ECO:0000313" key="1">
    <source>
        <dbReference type="EMBL" id="CAG8608268.1"/>
    </source>
</evidence>